<evidence type="ECO:0000313" key="3">
    <source>
        <dbReference type="EMBL" id="PWQ96843.1"/>
    </source>
</evidence>
<reference evidence="3 4" key="1">
    <citation type="submission" date="2018-05" db="EMBL/GenBank/DDBJ databases">
        <title>Leucothrix arctica sp. nov., isolated from Arctic seawater.</title>
        <authorList>
            <person name="Choi A."/>
            <person name="Baek K."/>
        </authorList>
    </citation>
    <scope>NUCLEOTIDE SEQUENCE [LARGE SCALE GENOMIC DNA]</scope>
    <source>
        <strain evidence="3 4">JCM 18388</strain>
    </source>
</reference>
<evidence type="ECO:0000313" key="4">
    <source>
        <dbReference type="Proteomes" id="UP000245539"/>
    </source>
</evidence>
<dbReference type="SMART" id="SM00327">
    <property type="entry name" value="VWA"/>
    <property type="match status" value="1"/>
</dbReference>
<dbReference type="EMBL" id="QGKM01000033">
    <property type="protein sequence ID" value="PWQ96843.1"/>
    <property type="molecule type" value="Genomic_DNA"/>
</dbReference>
<evidence type="ECO:0000259" key="2">
    <source>
        <dbReference type="SMART" id="SM00327"/>
    </source>
</evidence>
<feature type="region of interest" description="Disordered" evidence="1">
    <location>
        <begin position="203"/>
        <end position="225"/>
    </location>
</feature>
<dbReference type="InterPro" id="IPR002035">
    <property type="entry name" value="VWF_A"/>
</dbReference>
<dbReference type="Gene3D" id="3.40.50.410">
    <property type="entry name" value="von Willebrand factor, type A domain"/>
    <property type="match status" value="1"/>
</dbReference>
<dbReference type="InterPro" id="IPR011392">
    <property type="entry name" value="Tellurite-R_TerY"/>
</dbReference>
<dbReference type="SUPFAM" id="SSF53300">
    <property type="entry name" value="vWA-like"/>
    <property type="match status" value="1"/>
</dbReference>
<evidence type="ECO:0000256" key="1">
    <source>
        <dbReference type="SAM" id="MobiDB-lite"/>
    </source>
</evidence>
<dbReference type="InterPro" id="IPR036465">
    <property type="entry name" value="vWFA_dom_sf"/>
</dbReference>
<proteinExistence type="predicted"/>
<comment type="caution">
    <text evidence="3">The sequence shown here is derived from an EMBL/GenBank/DDBJ whole genome shotgun (WGS) entry which is preliminary data.</text>
</comment>
<name>A0A317CHG4_9GAMM</name>
<feature type="domain" description="VWFA" evidence="2">
    <location>
        <begin position="20"/>
        <end position="195"/>
    </location>
</feature>
<accession>A0A317CHG4</accession>
<dbReference type="PIRSF" id="PIRSF020634">
    <property type="entry name" value="TerY_vWA"/>
    <property type="match status" value="1"/>
</dbReference>
<dbReference type="Proteomes" id="UP000245539">
    <property type="component" value="Unassembled WGS sequence"/>
</dbReference>
<dbReference type="AlphaFoldDB" id="A0A317CHG4"/>
<gene>
    <name evidence="3" type="ORF">DKW60_12030</name>
</gene>
<keyword evidence="4" id="KW-1185">Reference proteome</keyword>
<dbReference type="Pfam" id="PF13519">
    <property type="entry name" value="VWA_2"/>
    <property type="match status" value="1"/>
</dbReference>
<protein>
    <recommendedName>
        <fullName evidence="2">VWFA domain-containing protein</fullName>
    </recommendedName>
</protein>
<dbReference type="RefSeq" id="WP_109837901.1">
    <property type="nucleotide sequence ID" value="NZ_QGKM01000033.1"/>
</dbReference>
<organism evidence="3 4">
    <name type="scientific">Leucothrix pacifica</name>
    <dbReference type="NCBI Taxonomy" id="1247513"/>
    <lineage>
        <taxon>Bacteria</taxon>
        <taxon>Pseudomonadati</taxon>
        <taxon>Pseudomonadota</taxon>
        <taxon>Gammaproteobacteria</taxon>
        <taxon>Thiotrichales</taxon>
        <taxon>Thiotrichaceae</taxon>
        <taxon>Leucothrix</taxon>
    </lineage>
</organism>
<dbReference type="OrthoDB" id="9806395at2"/>
<sequence length="225" mass="24901">MSEFEQQPFNPEFVENPQKRCPVVLLLDNSYSMSGQPIQELNNGLSLFKEELLADSMAAKTVELSVITFGPVQVRSDFTTVDGFDLEQLEPEGATPMGEAIEQGLNLLKDRKEIYKSNGIKYFRPWVILITDGAPTDDWQVAQAMIQAGESNKEFMFYPIAVQDANLEILSKLSPVRQPLKLKGLAFRELFAWLSSSLGSVSQSGPGEQVPLENPMSPDGWAVAG</sequence>